<reference evidence="10 11" key="1">
    <citation type="journal article" date="2016" name="Nat. Commun.">
        <title>Thousands of microbial genomes shed light on interconnected biogeochemical processes in an aquifer system.</title>
        <authorList>
            <person name="Anantharaman K."/>
            <person name="Brown C.T."/>
            <person name="Hug L.A."/>
            <person name="Sharon I."/>
            <person name="Castelle C.J."/>
            <person name="Probst A.J."/>
            <person name="Thomas B.C."/>
            <person name="Singh A."/>
            <person name="Wilkins M.J."/>
            <person name="Karaoz U."/>
            <person name="Brodie E.L."/>
            <person name="Williams K.H."/>
            <person name="Hubbard S.S."/>
            <person name="Banfield J.F."/>
        </authorList>
    </citation>
    <scope>NUCLEOTIDE SEQUENCE [LARGE SCALE GENOMIC DNA]</scope>
</reference>
<keyword evidence="7 8" id="KW-0472">Membrane</keyword>
<feature type="transmembrane region" description="Helical" evidence="8">
    <location>
        <begin position="362"/>
        <end position="380"/>
    </location>
</feature>
<dbReference type="SUPFAM" id="SSF103473">
    <property type="entry name" value="MFS general substrate transporter"/>
    <property type="match status" value="1"/>
</dbReference>
<keyword evidence="6 8" id="KW-1133">Transmembrane helix</keyword>
<gene>
    <name evidence="10" type="ORF">A3G31_05735</name>
</gene>
<dbReference type="PANTHER" id="PTHR42718">
    <property type="entry name" value="MAJOR FACILITATOR SUPERFAMILY MULTIDRUG TRANSPORTER MFSC"/>
    <property type="match status" value="1"/>
</dbReference>
<accession>A0A1F7SDM4</accession>
<proteinExistence type="inferred from homology"/>
<evidence type="ECO:0000256" key="7">
    <source>
        <dbReference type="ARBA" id="ARBA00023136"/>
    </source>
</evidence>
<feature type="transmembrane region" description="Helical" evidence="8">
    <location>
        <begin position="298"/>
        <end position="322"/>
    </location>
</feature>
<evidence type="ECO:0000256" key="2">
    <source>
        <dbReference type="ARBA" id="ARBA00008537"/>
    </source>
</evidence>
<dbReference type="PROSITE" id="PS50850">
    <property type="entry name" value="MFS"/>
    <property type="match status" value="1"/>
</dbReference>
<evidence type="ECO:0000256" key="5">
    <source>
        <dbReference type="ARBA" id="ARBA00022692"/>
    </source>
</evidence>
<evidence type="ECO:0000256" key="6">
    <source>
        <dbReference type="ARBA" id="ARBA00022989"/>
    </source>
</evidence>
<feature type="transmembrane region" description="Helical" evidence="8">
    <location>
        <begin position="163"/>
        <end position="186"/>
    </location>
</feature>
<evidence type="ECO:0000256" key="4">
    <source>
        <dbReference type="ARBA" id="ARBA00022475"/>
    </source>
</evidence>
<evidence type="ECO:0000256" key="1">
    <source>
        <dbReference type="ARBA" id="ARBA00004651"/>
    </source>
</evidence>
<dbReference type="PANTHER" id="PTHR42718:SF9">
    <property type="entry name" value="MAJOR FACILITATOR SUPERFAMILY MULTIDRUG TRANSPORTER MFSC"/>
    <property type="match status" value="1"/>
</dbReference>
<evidence type="ECO:0000313" key="11">
    <source>
        <dbReference type="Proteomes" id="UP000178082"/>
    </source>
</evidence>
<dbReference type="Proteomes" id="UP000178082">
    <property type="component" value="Unassembled WGS sequence"/>
</dbReference>
<dbReference type="EMBL" id="MGDI01000036">
    <property type="protein sequence ID" value="OGL51883.1"/>
    <property type="molecule type" value="Genomic_DNA"/>
</dbReference>
<dbReference type="CDD" id="cd17503">
    <property type="entry name" value="MFS_LmrB_MDR_like"/>
    <property type="match status" value="1"/>
</dbReference>
<feature type="transmembrane region" description="Helical" evidence="8">
    <location>
        <begin position="477"/>
        <end position="503"/>
    </location>
</feature>
<feature type="transmembrane region" description="Helical" evidence="8">
    <location>
        <begin position="334"/>
        <end position="350"/>
    </location>
</feature>
<dbReference type="Gene3D" id="1.20.1720.10">
    <property type="entry name" value="Multidrug resistance protein D"/>
    <property type="match status" value="1"/>
</dbReference>
<keyword evidence="5 8" id="KW-0812">Transmembrane</keyword>
<dbReference type="InterPro" id="IPR036259">
    <property type="entry name" value="MFS_trans_sf"/>
</dbReference>
<dbReference type="InterPro" id="IPR011701">
    <property type="entry name" value="MFS"/>
</dbReference>
<feature type="transmembrane region" description="Helical" evidence="8">
    <location>
        <begin position="9"/>
        <end position="29"/>
    </location>
</feature>
<feature type="transmembrane region" description="Helical" evidence="8">
    <location>
        <begin position="229"/>
        <end position="252"/>
    </location>
</feature>
<comment type="caution">
    <text evidence="10">The sequence shown here is derived from an EMBL/GenBank/DDBJ whole genome shotgun (WGS) entry which is preliminary data.</text>
</comment>
<feature type="transmembrane region" description="Helical" evidence="8">
    <location>
        <begin position="401"/>
        <end position="419"/>
    </location>
</feature>
<feature type="transmembrane region" description="Helical" evidence="8">
    <location>
        <begin position="49"/>
        <end position="70"/>
    </location>
</feature>
<sequence length="511" mass="56742">MTTKHVNKWIVAFTVIIPTFIEVMDTSVANVSLNHIRGSFSATLDEATWVLTSYLVSNAIILPITGWLSSILGRKRFLIFCITLFALSSFLCGISPNLKSLVFFRIMQGLGGGALQPLSQAILLETFPVAEHGMAMAAYGVGVVIAPIIGPLVGGWITDNLTWRWIFYINIPICIFSVIMTMFFIYDPPYLRKARGKIDYFGLGFLALGLGCLQIVLDKGEREDWFTSNFIISLSIIASLSLIVFVITELFFVKNPVVNLRVLKDISFASGNLMMFLGFFSMFSSIVLYPMFLQNLMGYTATLAGLVLGPGGITILIFMPLAGILLKYIDARKILFTGFLVSSYSIYMMSNLNLEAGFTNIIIPRIVQGVGVAFFFVPLLTATMSTIPKQEMGNATGIFNLVRNLGGSFGTAFVVAVLSQRTQFHQSRLVEKLTPYDPAFLSGLSNINEMIKHSFYAGMYQIETGLQMTYNFMQRQAMMLAFSDVFFLLCLLNLAIAPLTFLLNRTLKNKM</sequence>
<feature type="transmembrane region" description="Helical" evidence="8">
    <location>
        <begin position="136"/>
        <end position="157"/>
    </location>
</feature>
<comment type="subcellular location">
    <subcellularLocation>
        <location evidence="1">Cell membrane</location>
        <topology evidence="1">Multi-pass membrane protein</topology>
    </subcellularLocation>
</comment>
<keyword evidence="3" id="KW-0813">Transport</keyword>
<dbReference type="NCBIfam" id="TIGR00711">
    <property type="entry name" value="efflux_EmrB"/>
    <property type="match status" value="1"/>
</dbReference>
<dbReference type="GO" id="GO:0022857">
    <property type="term" value="F:transmembrane transporter activity"/>
    <property type="evidence" value="ECO:0007669"/>
    <property type="project" value="InterPro"/>
</dbReference>
<dbReference type="STRING" id="1817883.A3G31_05735"/>
<feature type="transmembrane region" description="Helical" evidence="8">
    <location>
        <begin position="77"/>
        <end position="96"/>
    </location>
</feature>
<feature type="transmembrane region" description="Helical" evidence="8">
    <location>
        <begin position="198"/>
        <end position="217"/>
    </location>
</feature>
<evidence type="ECO:0000313" key="10">
    <source>
        <dbReference type="EMBL" id="OGL51883.1"/>
    </source>
</evidence>
<dbReference type="InterPro" id="IPR004638">
    <property type="entry name" value="EmrB-like"/>
</dbReference>
<keyword evidence="4" id="KW-1003">Cell membrane</keyword>
<protein>
    <submittedName>
        <fullName evidence="10">EmrB/QacA family drug resistance transporter</fullName>
    </submittedName>
</protein>
<dbReference type="Pfam" id="PF07690">
    <property type="entry name" value="MFS_1"/>
    <property type="match status" value="1"/>
</dbReference>
<dbReference type="Gene3D" id="1.20.1250.20">
    <property type="entry name" value="MFS general substrate transporter like domains"/>
    <property type="match status" value="1"/>
</dbReference>
<name>A0A1F7SDM4_9BACT</name>
<evidence type="ECO:0000259" key="9">
    <source>
        <dbReference type="PROSITE" id="PS50850"/>
    </source>
</evidence>
<dbReference type="AlphaFoldDB" id="A0A1F7SDM4"/>
<feature type="transmembrane region" description="Helical" evidence="8">
    <location>
        <begin position="273"/>
        <end position="292"/>
    </location>
</feature>
<feature type="domain" description="Major facilitator superfamily (MFS) profile" evidence="9">
    <location>
        <begin position="11"/>
        <end position="508"/>
    </location>
</feature>
<organism evidence="10 11">
    <name type="scientific">Candidatus Schekmanbacteria bacterium RIFCSPLOWO2_12_FULL_38_15</name>
    <dbReference type="NCBI Taxonomy" id="1817883"/>
    <lineage>
        <taxon>Bacteria</taxon>
        <taxon>Candidatus Schekmaniibacteriota</taxon>
    </lineage>
</organism>
<evidence type="ECO:0000256" key="8">
    <source>
        <dbReference type="SAM" id="Phobius"/>
    </source>
</evidence>
<dbReference type="InterPro" id="IPR020846">
    <property type="entry name" value="MFS_dom"/>
</dbReference>
<dbReference type="PRINTS" id="PR01036">
    <property type="entry name" value="TCRTETB"/>
</dbReference>
<dbReference type="GO" id="GO:0005886">
    <property type="term" value="C:plasma membrane"/>
    <property type="evidence" value="ECO:0007669"/>
    <property type="project" value="UniProtKB-SubCell"/>
</dbReference>
<comment type="similarity">
    <text evidence="2">Belongs to the major facilitator superfamily. EmrB family.</text>
</comment>
<evidence type="ECO:0000256" key="3">
    <source>
        <dbReference type="ARBA" id="ARBA00022448"/>
    </source>
</evidence>